<keyword evidence="2" id="KW-1185">Reference proteome</keyword>
<protein>
    <submittedName>
        <fullName evidence="1">Uncharacterized protein</fullName>
    </submittedName>
</protein>
<dbReference type="EMBL" id="CM042883">
    <property type="protein sequence ID" value="KAI4371611.1"/>
    <property type="molecule type" value="Genomic_DNA"/>
</dbReference>
<name>A0ACB9QXF4_9MYRT</name>
<gene>
    <name evidence="1" type="ORF">MLD38_009939</name>
</gene>
<comment type="caution">
    <text evidence="1">The sequence shown here is derived from an EMBL/GenBank/DDBJ whole genome shotgun (WGS) entry which is preliminary data.</text>
</comment>
<dbReference type="Proteomes" id="UP001057402">
    <property type="component" value="Chromosome 4"/>
</dbReference>
<evidence type="ECO:0000313" key="1">
    <source>
        <dbReference type="EMBL" id="KAI4371611.1"/>
    </source>
</evidence>
<sequence length="242" mass="26866">MVLTDERGLSDMDNTPPGGREPEPPASKQEERSPKKKKKRMDSSRSKSRGKSRKLSAKSSPAKATEIPDDEPLKLWTKRLLQPPFLPPTGATTYSPPPPRRRRDALTLGLQGSLTLVGSSSTGEASTSRKGFDPSENFDRGCEDQQKLACKEEHPLVAPDPSHLQQGLHSAEGFVLGRRRGAAEDQFIAGTRHMHTLGMIILPTRIYWVWEFPRSSFNSLVLNRYGGGNDHVSWHSDEEVVC</sequence>
<evidence type="ECO:0000313" key="2">
    <source>
        <dbReference type="Proteomes" id="UP001057402"/>
    </source>
</evidence>
<proteinExistence type="predicted"/>
<accession>A0ACB9QXF4</accession>
<reference evidence="2" key="1">
    <citation type="journal article" date="2023" name="Front. Plant Sci.">
        <title>Chromosomal-level genome assembly of Melastoma candidum provides insights into trichome evolution.</title>
        <authorList>
            <person name="Zhong Y."/>
            <person name="Wu W."/>
            <person name="Sun C."/>
            <person name="Zou P."/>
            <person name="Liu Y."/>
            <person name="Dai S."/>
            <person name="Zhou R."/>
        </authorList>
    </citation>
    <scope>NUCLEOTIDE SEQUENCE [LARGE SCALE GENOMIC DNA]</scope>
</reference>
<organism evidence="1 2">
    <name type="scientific">Melastoma candidum</name>
    <dbReference type="NCBI Taxonomy" id="119954"/>
    <lineage>
        <taxon>Eukaryota</taxon>
        <taxon>Viridiplantae</taxon>
        <taxon>Streptophyta</taxon>
        <taxon>Embryophyta</taxon>
        <taxon>Tracheophyta</taxon>
        <taxon>Spermatophyta</taxon>
        <taxon>Magnoliopsida</taxon>
        <taxon>eudicotyledons</taxon>
        <taxon>Gunneridae</taxon>
        <taxon>Pentapetalae</taxon>
        <taxon>rosids</taxon>
        <taxon>malvids</taxon>
        <taxon>Myrtales</taxon>
        <taxon>Melastomataceae</taxon>
        <taxon>Melastomatoideae</taxon>
        <taxon>Melastomateae</taxon>
        <taxon>Melastoma</taxon>
    </lineage>
</organism>